<protein>
    <recommendedName>
        <fullName evidence="4">PDZ domain-containing protein</fullName>
    </recommendedName>
</protein>
<feature type="compositionally biased region" description="Acidic residues" evidence="1">
    <location>
        <begin position="223"/>
        <end position="239"/>
    </location>
</feature>
<dbReference type="PANTHER" id="PTHR38909">
    <property type="entry name" value="G PROTEIN GAMMA DOMAIN-CONTAINING PROTEIN"/>
    <property type="match status" value="1"/>
</dbReference>
<organism evidence="2 3">
    <name type="scientific">Fragilariopsis cylindrus CCMP1102</name>
    <dbReference type="NCBI Taxonomy" id="635003"/>
    <lineage>
        <taxon>Eukaryota</taxon>
        <taxon>Sar</taxon>
        <taxon>Stramenopiles</taxon>
        <taxon>Ochrophyta</taxon>
        <taxon>Bacillariophyta</taxon>
        <taxon>Bacillariophyceae</taxon>
        <taxon>Bacillariophycidae</taxon>
        <taxon>Bacillariales</taxon>
        <taxon>Bacillariaceae</taxon>
        <taxon>Fragilariopsis</taxon>
    </lineage>
</organism>
<dbReference type="PANTHER" id="PTHR38909:SF1">
    <property type="entry name" value="G PROTEIN GAMMA DOMAIN-CONTAINING PROTEIN"/>
    <property type="match status" value="1"/>
</dbReference>
<feature type="region of interest" description="Disordered" evidence="1">
    <location>
        <begin position="666"/>
        <end position="732"/>
    </location>
</feature>
<feature type="region of interest" description="Disordered" evidence="1">
    <location>
        <begin position="1370"/>
        <end position="1394"/>
    </location>
</feature>
<feature type="compositionally biased region" description="Basic and acidic residues" evidence="1">
    <location>
        <begin position="701"/>
        <end position="712"/>
    </location>
</feature>
<dbReference type="EMBL" id="KV784361">
    <property type="protein sequence ID" value="OEU13704.1"/>
    <property type="molecule type" value="Genomic_DNA"/>
</dbReference>
<evidence type="ECO:0000256" key="1">
    <source>
        <dbReference type="SAM" id="MobiDB-lite"/>
    </source>
</evidence>
<feature type="compositionally biased region" description="Polar residues" evidence="1">
    <location>
        <begin position="212"/>
        <end position="221"/>
    </location>
</feature>
<name>A0A1E7F6G7_9STRA</name>
<evidence type="ECO:0000313" key="2">
    <source>
        <dbReference type="EMBL" id="OEU13704.1"/>
    </source>
</evidence>
<accession>A0A1E7F6G7</accession>
<feature type="compositionally biased region" description="Low complexity" evidence="1">
    <location>
        <begin position="284"/>
        <end position="295"/>
    </location>
</feature>
<dbReference type="Proteomes" id="UP000095751">
    <property type="component" value="Unassembled WGS sequence"/>
</dbReference>
<dbReference type="InParanoid" id="A0A1E7F6G7"/>
<feature type="region of interest" description="Disordered" evidence="1">
    <location>
        <begin position="1542"/>
        <end position="1600"/>
    </location>
</feature>
<feature type="region of interest" description="Disordered" evidence="1">
    <location>
        <begin position="212"/>
        <end position="308"/>
    </location>
</feature>
<feature type="region of interest" description="Disordered" evidence="1">
    <location>
        <begin position="435"/>
        <end position="459"/>
    </location>
</feature>
<sequence length="1833" mass="203336">MEINKKNDTAINPIKKDKANGGGGSSSLSSSPHKGGFIRNLIPGFIDAGAGTAYNNSRNDVTHEDAFSEAATELQDNRTTCNSNSAALSKRYHSVQSGDSDNNSVGDNNGIEVEAKYGFFPSTKPPPSPRPSSFFGGGVAVKDIDAGSDNDKIIIISTDDDRAGKTLLYPRPISPPHVTRKKLGIVKRSSSTAAVVEDEDSRSQNQSLLVAKITSSQMNTVNDENESEDENEDENENNDENDRSSSSNIDRSGDSDNNTSKSALNLKEEQEQQQRLHPFPPPRQQTQTQPQQYQPDHSQRPLPFLMKREVSTFSLAPEIGAVVDQEEHQDKLRRWEIKEQSKNQEYQKSRNDDDDNDTAQQQQDQHDQHDQQNQNQRQRIEEKRDTTELGDKLLNKISGNNRRLDKIALQEKDRIEGQEMGGFDSFTNAVFRGNNTNKIKGEQDNNDKNKNNKNDDDDNIQEEENEILSSSEVSSTCSEFGTVIQMGDAAIAARLADIEEMELAALADLREEEEGKGKEVEEDGIKSDVKGNVGQGGALAHLSSSSLLQCCTSLDLPILESRSFGQDDTIAITTTTTPIIVSKKFSIKALHPRREEKQTQQSSSSDEESRTIQHDQTSVKIDSNNYYDKDAKTMTASENASISPNKRKPTASEMVSAAFRRIGPIHSLNRSHGLKNSLSAPTTPPPSHWQKKQPPGSSFEDCERRSPRDGRNEATTASTVPPPPSFVLRSPGSSARISLDAHQVLRMRTQRLDRGVVDQSRTILSPRFSSLLRGRGKGGTTSAIVETSTTDPSAAALPSIPLSPRKAITLPFQLAQKCFSYDNTLSEYSVDDYEYKDNFKNDDSIDERREKLRERLDIPHLGRSTVSQLTPRVSPLESSLSFGGTESKVGYSSGIHRLAKSFDQGISSHDFSGTMGDKSELLSGQQRQQKQRSPFRQPISSRKQGYRFLPHPFPADTNIAAISEPSSTVVDRRGRNYSDFSPTKYFENNTLALNSTMELQTPQRIGIEREDALDILACLVERGIADWKTSIVDSAFDTTSTQKTDVSVTSPDDQSKTEFSKHVATSLDATQGTVIPSSSSPSVGDIMSTDKEEKTEYQVSHISSGLRHGMETGGEIDNVRSDIDSALFRIIEDFRKWSQEHDDDARQHSRRMEILDELFKSHAYAVEMKRAASSASTWLKSIGRGQTGSNYNFLGDDDKIRGGEPTTTIMNAIGAKNNDKKLNSNKTIDKMEMMTLKATLHSTQLALTETKQVNTNLNEELSKCRAEIGRMKSISRNEQLNRSILDDSHHVEGSSISPSSADCRDERLFHGVSDEDAKERIESTGELDVLVLKSALEKANETIRRLHGELHEDVAKRGEKIERTPVVDIPNIQAKPTRSQSTATTPDSSPGHRTVNVRMLDGENFVTDWDDLRTLPPPPDHGLQSPIVRAVLEQWTPDRSLHESLLSWIEEVMKGDDLEGLPPLTISSLDHQVRDGFSMHVLPHLLRRADIHVSVKTRAHRQTTYDMSITVSQKNEFMMGLSEVPISPGAILQQQQQQWSLLDRRDSQSEDEWARRSESRPSSTESVAHSAVTETTTNLPYESQGQPPHTPIQTPRRSPELSPMEYRNFASQLRSRSGSADTFDESLPFRQRQHEHQQILPPSSGTIMGALGGALSGLLSRNKYAASPGRVQSQNDRESSNMLPASLRAQMDLTSSPVPGSSGYHRVGNLESTVSAARNDQQKQEEDSMQPYHRVVSAPPGRIGVTFVEFRGHAMVSDVALDSPLAGWVFPSDILIAVDEIPVSGMRVRDIVKILSTRKDRQRAMRVISSHDMNEFTMMNQVDGSLSEANGEE</sequence>
<feature type="region of interest" description="Disordered" evidence="1">
    <location>
        <begin position="336"/>
        <end position="394"/>
    </location>
</feature>
<feature type="region of interest" description="Disordered" evidence="1">
    <location>
        <begin position="591"/>
        <end position="626"/>
    </location>
</feature>
<feature type="compositionally biased region" description="Polar residues" evidence="1">
    <location>
        <begin position="1374"/>
        <end position="1388"/>
    </location>
</feature>
<feature type="region of interest" description="Disordered" evidence="1">
    <location>
        <begin position="1"/>
        <end position="35"/>
    </location>
</feature>
<feature type="region of interest" description="Disordered" evidence="1">
    <location>
        <begin position="909"/>
        <end position="943"/>
    </location>
</feature>
<feature type="compositionally biased region" description="Basic and acidic residues" evidence="1">
    <location>
        <begin position="1"/>
        <end position="19"/>
    </location>
</feature>
<gene>
    <name evidence="2" type="ORF">FRACYDRAFT_242047</name>
</gene>
<feature type="compositionally biased region" description="Basic and acidic residues" evidence="1">
    <location>
        <begin position="513"/>
        <end position="529"/>
    </location>
</feature>
<feature type="compositionally biased region" description="Polar residues" evidence="1">
    <location>
        <begin position="1072"/>
        <end position="1082"/>
    </location>
</feature>
<dbReference type="OrthoDB" id="49612at2759"/>
<feature type="compositionally biased region" description="Basic and acidic residues" evidence="1">
    <location>
        <begin position="336"/>
        <end position="351"/>
    </location>
</feature>
<proteinExistence type="predicted"/>
<feature type="compositionally biased region" description="Low complexity" evidence="1">
    <location>
        <begin position="244"/>
        <end position="258"/>
    </location>
</feature>
<dbReference type="InterPro" id="IPR036034">
    <property type="entry name" value="PDZ_sf"/>
</dbReference>
<evidence type="ECO:0000313" key="3">
    <source>
        <dbReference type="Proteomes" id="UP000095751"/>
    </source>
</evidence>
<feature type="region of interest" description="Disordered" evidence="1">
    <location>
        <begin position="510"/>
        <end position="529"/>
    </location>
</feature>
<feature type="compositionally biased region" description="Low complexity" evidence="1">
    <location>
        <begin position="26"/>
        <end position="35"/>
    </location>
</feature>
<reference evidence="2 3" key="1">
    <citation type="submission" date="2016-09" db="EMBL/GenBank/DDBJ databases">
        <title>Extensive genetic diversity and differential bi-allelic expression allows diatom success in the polar Southern Ocean.</title>
        <authorList>
            <consortium name="DOE Joint Genome Institute"/>
            <person name="Mock T."/>
            <person name="Otillar R.P."/>
            <person name="Strauss J."/>
            <person name="Dupont C."/>
            <person name="Frickenhaus S."/>
            <person name="Maumus F."/>
            <person name="Mcmullan M."/>
            <person name="Sanges R."/>
            <person name="Schmutz J."/>
            <person name="Toseland A."/>
            <person name="Valas R."/>
            <person name="Veluchamy A."/>
            <person name="Ward B.J."/>
            <person name="Allen A."/>
            <person name="Barry K."/>
            <person name="Falciatore A."/>
            <person name="Ferrante M."/>
            <person name="Fortunato A.E."/>
            <person name="Gloeckner G."/>
            <person name="Gruber A."/>
            <person name="Hipkin R."/>
            <person name="Janech M."/>
            <person name="Kroth P."/>
            <person name="Leese F."/>
            <person name="Lindquist E."/>
            <person name="Lyon B.R."/>
            <person name="Martin J."/>
            <person name="Mayer C."/>
            <person name="Parker M."/>
            <person name="Quesneville H."/>
            <person name="Raymond J."/>
            <person name="Uhlig C."/>
            <person name="Valentin K.U."/>
            <person name="Worden A.Z."/>
            <person name="Armbrust E.V."/>
            <person name="Bowler C."/>
            <person name="Green B."/>
            <person name="Moulton V."/>
            <person name="Van Oosterhout C."/>
            <person name="Grigoriev I."/>
        </authorList>
    </citation>
    <scope>NUCLEOTIDE SEQUENCE [LARGE SCALE GENOMIC DNA]</scope>
    <source>
        <strain evidence="2 3">CCMP1102</strain>
    </source>
</reference>
<dbReference type="KEGG" id="fcy:FRACYDRAFT_242047"/>
<feature type="compositionally biased region" description="Polar residues" evidence="1">
    <location>
        <begin position="1572"/>
        <end position="1596"/>
    </location>
</feature>
<feature type="compositionally biased region" description="Polar residues" evidence="1">
    <location>
        <begin position="922"/>
        <end position="943"/>
    </location>
</feature>
<feature type="region of interest" description="Disordered" evidence="1">
    <location>
        <begin position="1072"/>
        <end position="1094"/>
    </location>
</feature>
<dbReference type="SUPFAM" id="SSF50156">
    <property type="entry name" value="PDZ domain-like"/>
    <property type="match status" value="1"/>
</dbReference>
<feature type="compositionally biased region" description="Basic and acidic residues" evidence="1">
    <location>
        <begin position="378"/>
        <end position="394"/>
    </location>
</feature>
<evidence type="ECO:0008006" key="4">
    <source>
        <dbReference type="Google" id="ProtNLM"/>
    </source>
</evidence>
<feature type="compositionally biased region" description="Polar residues" evidence="1">
    <location>
        <begin position="614"/>
        <end position="626"/>
    </location>
</feature>
<keyword evidence="3" id="KW-1185">Reference proteome</keyword>
<feature type="compositionally biased region" description="Polar residues" evidence="1">
    <location>
        <begin position="668"/>
        <end position="681"/>
    </location>
</feature>
<feature type="compositionally biased region" description="Basic and acidic residues" evidence="1">
    <location>
        <begin position="439"/>
        <end position="454"/>
    </location>
</feature>
<feature type="compositionally biased region" description="Basic and acidic residues" evidence="1">
    <location>
        <begin position="1542"/>
        <end position="1559"/>
    </location>
</feature>